<dbReference type="RefSeq" id="WP_097069397.1">
    <property type="nucleotide sequence ID" value="NZ_OBMT01000003.1"/>
</dbReference>
<dbReference type="SUPFAM" id="SSF51230">
    <property type="entry name" value="Single hybrid motif"/>
    <property type="match status" value="1"/>
</dbReference>
<evidence type="ECO:0000313" key="4">
    <source>
        <dbReference type="EMBL" id="SOC02582.1"/>
    </source>
</evidence>
<dbReference type="GO" id="GO:0019464">
    <property type="term" value="P:glycine decarboxylation via glycine cleavage system"/>
    <property type="evidence" value="ECO:0007669"/>
    <property type="project" value="InterPro"/>
</dbReference>
<feature type="transmembrane region" description="Helical" evidence="2">
    <location>
        <begin position="29"/>
        <end position="49"/>
    </location>
</feature>
<dbReference type="InterPro" id="IPR011053">
    <property type="entry name" value="Single_hybrid_motif"/>
</dbReference>
<name>A0A285SAJ0_9RHOB</name>
<dbReference type="OrthoDB" id="9796712at2"/>
<dbReference type="GO" id="GO:0009249">
    <property type="term" value="P:protein lipoylation"/>
    <property type="evidence" value="ECO:0007669"/>
    <property type="project" value="TreeGrafter"/>
</dbReference>
<accession>A0A285SAJ0</accession>
<proteinExistence type="predicted"/>
<dbReference type="InterPro" id="IPR002930">
    <property type="entry name" value="GCV_H"/>
</dbReference>
<dbReference type="PANTHER" id="PTHR11715">
    <property type="entry name" value="GLYCINE CLEAVAGE SYSTEM H PROTEIN"/>
    <property type="match status" value="1"/>
</dbReference>
<dbReference type="Gene3D" id="2.40.50.100">
    <property type="match status" value="1"/>
</dbReference>
<feature type="domain" description="Lipoyl-binding" evidence="3">
    <location>
        <begin position="30"/>
        <end position="112"/>
    </location>
</feature>
<dbReference type="Proteomes" id="UP000219111">
    <property type="component" value="Unassembled WGS sequence"/>
</dbReference>
<protein>
    <submittedName>
        <fullName evidence="4">Glycine cleavage system H protein</fullName>
    </submittedName>
</protein>
<dbReference type="EMBL" id="OBMT01000003">
    <property type="protein sequence ID" value="SOC02582.1"/>
    <property type="molecule type" value="Genomic_DNA"/>
</dbReference>
<gene>
    <name evidence="4" type="ORF">SAMN05877831_103191</name>
</gene>
<evidence type="ECO:0000256" key="1">
    <source>
        <dbReference type="ARBA" id="ARBA00022823"/>
    </source>
</evidence>
<reference evidence="5" key="1">
    <citation type="submission" date="2017-08" db="EMBL/GenBank/DDBJ databases">
        <authorList>
            <person name="Varghese N."/>
            <person name="Submissions S."/>
        </authorList>
    </citation>
    <scope>NUCLEOTIDE SEQUENCE [LARGE SCALE GENOMIC DNA]</scope>
    <source>
        <strain evidence="5">JA276</strain>
    </source>
</reference>
<dbReference type="PANTHER" id="PTHR11715:SF3">
    <property type="entry name" value="GLYCINE CLEAVAGE SYSTEM H PROTEIN-RELATED"/>
    <property type="match status" value="1"/>
</dbReference>
<dbReference type="GO" id="GO:0005829">
    <property type="term" value="C:cytosol"/>
    <property type="evidence" value="ECO:0007669"/>
    <property type="project" value="TreeGrafter"/>
</dbReference>
<sequence length="147" mass="15175">MPIVRGCSLPDELFYDVPNNLWYRAEADGSYTVGMTMIATAMAGALVAFTAKKVGKTIDAGKSVATVESGKWVGPAKLGFAAEIVAVNDELTQSPKLANTDTYGAGWMVRVKPVDPAAASAVLVPGSGVAAPYEAKMEADNFAGCAA</sequence>
<keyword evidence="2" id="KW-0812">Transmembrane</keyword>
<keyword evidence="1" id="KW-0450">Lipoyl</keyword>
<dbReference type="CDD" id="cd06848">
    <property type="entry name" value="GCS_H"/>
    <property type="match status" value="1"/>
</dbReference>
<dbReference type="GO" id="GO:0005960">
    <property type="term" value="C:glycine cleavage complex"/>
    <property type="evidence" value="ECO:0007669"/>
    <property type="project" value="InterPro"/>
</dbReference>
<dbReference type="Pfam" id="PF01597">
    <property type="entry name" value="GCV_H"/>
    <property type="match status" value="1"/>
</dbReference>
<dbReference type="AlphaFoldDB" id="A0A285SAJ0"/>
<organism evidence="4 5">
    <name type="scientific">Rhodobacter maris</name>
    <dbReference type="NCBI Taxonomy" id="446682"/>
    <lineage>
        <taxon>Bacteria</taxon>
        <taxon>Pseudomonadati</taxon>
        <taxon>Pseudomonadota</taxon>
        <taxon>Alphaproteobacteria</taxon>
        <taxon>Rhodobacterales</taxon>
        <taxon>Rhodobacter group</taxon>
        <taxon>Rhodobacter</taxon>
    </lineage>
</organism>
<dbReference type="InterPro" id="IPR033753">
    <property type="entry name" value="GCV_H/Fam206"/>
</dbReference>
<dbReference type="PROSITE" id="PS50968">
    <property type="entry name" value="BIOTINYL_LIPOYL"/>
    <property type="match status" value="1"/>
</dbReference>
<keyword evidence="2" id="KW-0472">Membrane</keyword>
<keyword evidence="5" id="KW-1185">Reference proteome</keyword>
<evidence type="ECO:0000256" key="2">
    <source>
        <dbReference type="SAM" id="Phobius"/>
    </source>
</evidence>
<evidence type="ECO:0000259" key="3">
    <source>
        <dbReference type="PROSITE" id="PS50968"/>
    </source>
</evidence>
<evidence type="ECO:0000313" key="5">
    <source>
        <dbReference type="Proteomes" id="UP000219111"/>
    </source>
</evidence>
<dbReference type="InterPro" id="IPR000089">
    <property type="entry name" value="Biotin_lipoyl"/>
</dbReference>
<keyword evidence="2" id="KW-1133">Transmembrane helix</keyword>